<dbReference type="PANTHER" id="PTHR47968">
    <property type="entry name" value="CENTROMERE PROTEIN E"/>
    <property type="match status" value="1"/>
</dbReference>
<accession>A0AAD5SJU5</accession>
<dbReference type="FunFam" id="3.40.850.10:FF:000026">
    <property type="entry name" value="Centromere-associated protein E"/>
    <property type="match status" value="1"/>
</dbReference>
<feature type="coiled-coil region" evidence="6">
    <location>
        <begin position="1537"/>
        <end position="1898"/>
    </location>
</feature>
<dbReference type="GO" id="GO:0008608">
    <property type="term" value="P:attachment of spindle microtubules to kinetochore"/>
    <property type="evidence" value="ECO:0007669"/>
    <property type="project" value="UniProtKB-ARBA"/>
</dbReference>
<dbReference type="GO" id="GO:0000278">
    <property type="term" value="P:mitotic cell cycle"/>
    <property type="evidence" value="ECO:0007669"/>
    <property type="project" value="UniProtKB-ARBA"/>
</dbReference>
<dbReference type="SUPFAM" id="SSF52540">
    <property type="entry name" value="P-loop containing nucleoside triphosphate hydrolases"/>
    <property type="match status" value="1"/>
</dbReference>
<feature type="coiled-coil region" evidence="6">
    <location>
        <begin position="800"/>
        <end position="1259"/>
    </location>
</feature>
<proteinExistence type="inferred from homology"/>
<dbReference type="GO" id="GO:0008017">
    <property type="term" value="F:microtubule binding"/>
    <property type="evidence" value="ECO:0007669"/>
    <property type="project" value="InterPro"/>
</dbReference>
<dbReference type="CDD" id="cd01374">
    <property type="entry name" value="KISc_CENP_E"/>
    <property type="match status" value="1"/>
</dbReference>
<dbReference type="Proteomes" id="UP001212841">
    <property type="component" value="Unassembled WGS sequence"/>
</dbReference>
<feature type="region of interest" description="Disordered" evidence="7">
    <location>
        <begin position="2091"/>
        <end position="2173"/>
    </location>
</feature>
<feature type="compositionally biased region" description="Polar residues" evidence="7">
    <location>
        <begin position="2101"/>
        <end position="2115"/>
    </location>
</feature>
<dbReference type="GO" id="GO:0005524">
    <property type="term" value="F:ATP binding"/>
    <property type="evidence" value="ECO:0007669"/>
    <property type="project" value="UniProtKB-UniRule"/>
</dbReference>
<dbReference type="InterPro" id="IPR001752">
    <property type="entry name" value="Kinesin_motor_dom"/>
</dbReference>
<feature type="binding site" evidence="5">
    <location>
        <begin position="95"/>
        <end position="102"/>
    </location>
    <ligand>
        <name>ATP</name>
        <dbReference type="ChEBI" id="CHEBI:30616"/>
    </ligand>
</feature>
<feature type="coiled-coil region" evidence="6">
    <location>
        <begin position="353"/>
        <end position="427"/>
    </location>
</feature>
<evidence type="ECO:0000256" key="3">
    <source>
        <dbReference type="ARBA" id="ARBA00023054"/>
    </source>
</evidence>
<dbReference type="GO" id="GO:0007018">
    <property type="term" value="P:microtubule-based movement"/>
    <property type="evidence" value="ECO:0007669"/>
    <property type="project" value="InterPro"/>
</dbReference>
<dbReference type="GO" id="GO:1901987">
    <property type="term" value="P:regulation of cell cycle phase transition"/>
    <property type="evidence" value="ECO:0007669"/>
    <property type="project" value="UniProtKB-ARBA"/>
</dbReference>
<dbReference type="InterPro" id="IPR036961">
    <property type="entry name" value="Kinesin_motor_dom_sf"/>
</dbReference>
<reference evidence="9" key="1">
    <citation type="submission" date="2020-05" db="EMBL/GenBank/DDBJ databases">
        <title>Phylogenomic resolution of chytrid fungi.</title>
        <authorList>
            <person name="Stajich J.E."/>
            <person name="Amses K."/>
            <person name="Simmons R."/>
            <person name="Seto K."/>
            <person name="Myers J."/>
            <person name="Bonds A."/>
            <person name="Quandt C.A."/>
            <person name="Barry K."/>
            <person name="Liu P."/>
            <person name="Grigoriev I."/>
            <person name="Longcore J.E."/>
            <person name="James T.Y."/>
        </authorList>
    </citation>
    <scope>NUCLEOTIDE SEQUENCE</scope>
    <source>
        <strain evidence="9">JEL0318</strain>
    </source>
</reference>
<dbReference type="GO" id="GO:0000779">
    <property type="term" value="C:condensed chromosome, centromeric region"/>
    <property type="evidence" value="ECO:0007669"/>
    <property type="project" value="UniProtKB-ARBA"/>
</dbReference>
<dbReference type="Gene3D" id="1.10.287.1490">
    <property type="match status" value="1"/>
</dbReference>
<dbReference type="GO" id="GO:0043515">
    <property type="term" value="F:kinetochore binding"/>
    <property type="evidence" value="ECO:0007669"/>
    <property type="project" value="UniProtKB-ARBA"/>
</dbReference>
<dbReference type="PRINTS" id="PR00380">
    <property type="entry name" value="KINESINHEAVY"/>
</dbReference>
<feature type="domain" description="Kinesin motor" evidence="8">
    <location>
        <begin position="11"/>
        <end position="344"/>
    </location>
</feature>
<sequence>MADQVPTNAAAVKVAIRSRPLNERERSTGQSNAWVIQGDTIYQPGNDNKPAQGTFYTFDKIFANGVPTGELYSSVAREIISSCLDGVNGTIFAYGQTSSGKTHTMLGTPEEYGIIPLAIADVFKRIMESPDVEFLLRISYLEIYNEVIRDLLKPGNDNLKIHESTTRGIYVGELTEHIVMSLADVEQAMMVGEGNRHVGETNMNEKSSRSHTILRMVIESREKSLDKPKDGRVSYSGVVRVSTLNLVDLAGSERVGHTGAEGIRLKEGGHINKSLLTLGTVISKLSDGGDRGHIPYRDSKLTRILQPSLGGNARTAIICTITPASFHVDETISTLKFASRAKTITNRPEVNEILTDEALIKQYRKEINNLKRQLDEIKNQDHRRELLALESQKMKAEEANETIQRRLKEQEEEKARLFSNLENMKKMILNESGNSVGVLAAAKKQRAVRRQTWFPGAKGFRQMDEEIDIDAQSEPSDRDESPAKRRKLGDGSAKTLSPLALGNKKQVAFVQKPQEESLRETTPTPSSDEKDTILQVLAKLCDGDRMSDEECSGLPVELQNLRNYVTSIRQAADEAQYVIDQSAKRHAEDVDYLQVEIDTLGQSCEEQMGRYEELVTILRSEIWKLKEQEGRAIAGAAEMEQLELQMKKLVQENESLKAVQQIPAVDEKSLAELEQERLANEDLKAKAEADQKAIASLKTQLEEALTQMEAIRQDRDGLQRQCQDAVQGCEEAVNERVSELQGNLAGVETKLVDVQRENAGMRRKVPELEAERDRESLEKSRLVEDLAIVQARFEEVDGAREKEVKEKAALMEALEKVRVEVGEMKGTHEEAVRALSEASKTQLGALQEQLELLKGELGVSQLRFEGMEREKVEIEEELRRLKVDASGVDETILHAVEELRQKLEVAKSSAATEKETADEQIKLLQAQLVEREGVIVKLEEELGVVKNELESTVRKKETADDASLKAMEDRLGQERKGWEERVQEKMAEINRLAEEFAQHREEVAASHEKLIAELTNQHESEQTVIEEKLRQAVAEKERIEGQFAALQKDAADRVDRVGGEMQQAIETVRAELTGNLEEVAAEKGRLESAIAEQKQASADREARVREEHLQILEKERAMWEEKLKSLIEERERLDVEVVGTLRDEVEKEKAAREGVVQQLEAARSEVERVMSVEEKLKSEVNRLTEELGAAVAGATNSMDVVERQARQIEDLNVQLSNVREKLIVGAESEEEIRSLLQQIQNLKDELLQTQSTVDEEREKSRGLAEEYGEKEKAWKLRLEESEGRTSSVKTRFEEMQKELLERQEELRKMEKLHEMNAEGNAREEVLQSEIGHLRMRIENMTVASNKKEEYILSLKGTIESLEVRCAELEEAAAGVGVATEELRVQLDESLRKCETLEVAMRHRDGKESKILEETAELRRQQAEMFKTIEDMESEIAQLVADVKSKNGTLILQESDLQEQRSKVLKLEADLQEAETARNEAQSRCETFEHDHKDVLQRHEELQQQYSENVTALARLRDTEEELRTSATKVTESQRAEVEDMRSRLVKAQEVNQQLQAELEESTARAIELHTNLEAARAQETDITAQAREIQQAFSAEMQELQQRLRENQDSLKRLHDELEDARAREAEAVEKSEELTLDHMNCEETIAALQARVHSLEEKRSDALKNSEAAGQEFNALKQHVKDLERQLHQYQVDVPRLEDNVRNVQEENESLLDVCNSSKETILSLKEELSDLSSAMERLEKRNQNLEAEKKELEDACASRDADMERLAEVLHKKMEETDVEAMSASLAIEKLREETHELKSKLSQYEDARTTLGGEVSAAHEQLRRLEEEHRRAKLLLTSQEAIIAEERRKTDEANQTASQYKQELERRVAESESIIAELRGELETISIEAEDLKRKLATQQSINAEILDKLNDGGSISQQDIMAMLSAQAQKAEEELVVLRREKKAAAEKLAQERSMHEKEKRRLLQYIDRIASDNKSASAAQAPIEPRCPISEKIKNPLEESVPAEEVSTPMHVLPRDLPEDCDGELLVLESVKNEYEKLRIENEKLKRELRTQSMVERNAKQEFEKCQRNLVQAQQEIERLKLHMTPAIKDDDESSAAENNPPVQSGNGANPTVAIRHGRTRLKETGESSSSTAEKDAPAPQPTRTRRTIRIGPNQPPKEEGNSQCAQQ</sequence>
<dbReference type="EMBL" id="JADGJD010000045">
    <property type="protein sequence ID" value="KAJ3056123.1"/>
    <property type="molecule type" value="Genomic_DNA"/>
</dbReference>
<dbReference type="GO" id="GO:0140694">
    <property type="term" value="P:membraneless organelle assembly"/>
    <property type="evidence" value="ECO:0007669"/>
    <property type="project" value="UniProtKB-ARBA"/>
</dbReference>
<feature type="coiled-coil region" evidence="6">
    <location>
        <begin position="1428"/>
        <end position="1504"/>
    </location>
</feature>
<evidence type="ECO:0000256" key="1">
    <source>
        <dbReference type="ARBA" id="ARBA00022741"/>
    </source>
</evidence>
<gene>
    <name evidence="9" type="ORF">HK097_008046</name>
</gene>
<evidence type="ECO:0000256" key="4">
    <source>
        <dbReference type="ARBA" id="ARBA00023175"/>
    </source>
</evidence>
<keyword evidence="3 6" id="KW-0175">Coiled coil</keyword>
<dbReference type="Pfam" id="PF00225">
    <property type="entry name" value="Kinesin"/>
    <property type="match status" value="1"/>
</dbReference>
<evidence type="ECO:0000313" key="10">
    <source>
        <dbReference type="Proteomes" id="UP001212841"/>
    </source>
</evidence>
<feature type="coiled-coil region" evidence="6">
    <location>
        <begin position="632"/>
        <end position="771"/>
    </location>
</feature>
<evidence type="ECO:0000256" key="2">
    <source>
        <dbReference type="ARBA" id="ARBA00022840"/>
    </source>
</evidence>
<dbReference type="GO" id="GO:0042327">
    <property type="term" value="P:positive regulation of phosphorylation"/>
    <property type="evidence" value="ECO:0007669"/>
    <property type="project" value="UniProtKB-ARBA"/>
</dbReference>
<keyword evidence="10" id="KW-1185">Reference proteome</keyword>
<dbReference type="Gene3D" id="1.20.5.1700">
    <property type="match status" value="1"/>
</dbReference>
<dbReference type="Gene3D" id="3.40.850.10">
    <property type="entry name" value="Kinesin motor domain"/>
    <property type="match status" value="1"/>
</dbReference>
<evidence type="ECO:0000313" key="9">
    <source>
        <dbReference type="EMBL" id="KAJ3056123.1"/>
    </source>
</evidence>
<evidence type="ECO:0000259" key="8">
    <source>
        <dbReference type="PROSITE" id="PS50067"/>
    </source>
</evidence>
<feature type="region of interest" description="Disordered" evidence="7">
    <location>
        <begin position="464"/>
        <end position="530"/>
    </location>
</feature>
<dbReference type="GO" id="GO:0003777">
    <property type="term" value="F:microtubule motor activity"/>
    <property type="evidence" value="ECO:0007669"/>
    <property type="project" value="InterPro"/>
</dbReference>
<keyword evidence="2 5" id="KW-0067">ATP-binding</keyword>
<dbReference type="PANTHER" id="PTHR47968:SF75">
    <property type="entry name" value="CENTROMERE-ASSOCIATED PROTEIN E"/>
    <property type="match status" value="1"/>
</dbReference>
<feature type="coiled-coil region" evidence="6">
    <location>
        <begin position="2033"/>
        <end position="2088"/>
    </location>
</feature>
<feature type="coiled-coil region" evidence="6">
    <location>
        <begin position="1925"/>
        <end position="1963"/>
    </location>
</feature>
<dbReference type="InterPro" id="IPR027417">
    <property type="entry name" value="P-loop_NTPase"/>
</dbReference>
<dbReference type="InterPro" id="IPR019821">
    <property type="entry name" value="Kinesin_motor_CS"/>
</dbReference>
<keyword evidence="1 5" id="KW-0547">Nucleotide-binding</keyword>
<dbReference type="PROSITE" id="PS00411">
    <property type="entry name" value="KINESIN_MOTOR_1"/>
    <property type="match status" value="1"/>
</dbReference>
<dbReference type="InterPro" id="IPR027640">
    <property type="entry name" value="Kinesin-like_fam"/>
</dbReference>
<dbReference type="SMART" id="SM00129">
    <property type="entry name" value="KISc"/>
    <property type="match status" value="1"/>
</dbReference>
<dbReference type="GO" id="GO:0005874">
    <property type="term" value="C:microtubule"/>
    <property type="evidence" value="ECO:0007669"/>
    <property type="project" value="TreeGrafter"/>
</dbReference>
<keyword evidence="4 5" id="KW-0505">Motor protein</keyword>
<organism evidence="9 10">
    <name type="scientific">Rhizophlyctis rosea</name>
    <dbReference type="NCBI Taxonomy" id="64517"/>
    <lineage>
        <taxon>Eukaryota</taxon>
        <taxon>Fungi</taxon>
        <taxon>Fungi incertae sedis</taxon>
        <taxon>Chytridiomycota</taxon>
        <taxon>Chytridiomycota incertae sedis</taxon>
        <taxon>Chytridiomycetes</taxon>
        <taxon>Rhizophlyctidales</taxon>
        <taxon>Rhizophlyctidaceae</taxon>
        <taxon>Rhizophlyctis</taxon>
    </lineage>
</organism>
<dbReference type="PROSITE" id="PS50067">
    <property type="entry name" value="KINESIN_MOTOR_2"/>
    <property type="match status" value="1"/>
</dbReference>
<comment type="similarity">
    <text evidence="5">Belongs to the TRAFAC class myosin-kinesin ATPase superfamily. Kinesin family.</text>
</comment>
<dbReference type="GO" id="GO:0000226">
    <property type="term" value="P:microtubule cytoskeleton organization"/>
    <property type="evidence" value="ECO:0007669"/>
    <property type="project" value="UniProtKB-ARBA"/>
</dbReference>
<evidence type="ECO:0000256" key="5">
    <source>
        <dbReference type="PROSITE-ProRule" id="PRU00283"/>
    </source>
</evidence>
<name>A0AAD5SJU5_9FUNG</name>
<evidence type="ECO:0000256" key="6">
    <source>
        <dbReference type="SAM" id="Coils"/>
    </source>
</evidence>
<dbReference type="GO" id="GO:0033044">
    <property type="term" value="P:regulation of chromosome organization"/>
    <property type="evidence" value="ECO:0007669"/>
    <property type="project" value="UniProtKB-ARBA"/>
</dbReference>
<evidence type="ECO:0000256" key="7">
    <source>
        <dbReference type="SAM" id="MobiDB-lite"/>
    </source>
</evidence>
<comment type="caution">
    <text evidence="9">The sequence shown here is derived from an EMBL/GenBank/DDBJ whole genome shotgun (WGS) entry which is preliminary data.</text>
</comment>
<protein>
    <recommendedName>
        <fullName evidence="8">Kinesin motor domain-containing protein</fullName>
    </recommendedName>
</protein>